<sequence>MKHIFLVFKILTNAFAFGQSDSLLRVDGKQPNIHSIGSGIQHGFIFAHSKEVQNTKGSHPTGAELIVSWQRSDAAVWSICNCLPRKGILLSYFDYDNAILGKSVTAAYFLEPTYRLSRNSYFSFKGSAGLSYLTNPFDSISNPTNKSYSTNLSAYLQVGIGLWLKLSDRWWINASMNYNHESNGGMKQPNKGINWPTGGLLVNYMLDPRPFYRGHFTKEKYWLKYPVRWELAIFGMARRALESGSSSRFPLIGMMLLAGKQVGRINALTLSTEIYYDEKLRLLLKADSVDASATKAGLMIGHEFILGRFLFSQRLGLYYFDQTPYFDQLYHRWGIQYNFRNRFGIGFNMKAHRQVAEFVDLRFSYVLNNRSSMKFIY</sequence>
<evidence type="ECO:0000313" key="2">
    <source>
        <dbReference type="Proteomes" id="UP000031408"/>
    </source>
</evidence>
<dbReference type="RefSeq" id="WP_039142588.1">
    <property type="nucleotide sequence ID" value="NZ_JSVC01000021.1"/>
</dbReference>
<dbReference type="OrthoDB" id="627554at2"/>
<name>A0A0C1KZX9_9BACT</name>
<keyword evidence="2" id="KW-1185">Reference proteome</keyword>
<gene>
    <name evidence="1" type="ORF">OI18_18745</name>
</gene>
<comment type="caution">
    <text evidence="1">The sequence shown here is derived from an EMBL/GenBank/DDBJ whole genome shotgun (WGS) entry which is preliminary data.</text>
</comment>
<dbReference type="SUPFAM" id="SSF56925">
    <property type="entry name" value="OMPA-like"/>
    <property type="match status" value="1"/>
</dbReference>
<dbReference type="AlphaFoldDB" id="A0A0C1KZX9"/>
<dbReference type="STRING" id="1349421.OI18_18745"/>
<dbReference type="EMBL" id="JSVC01000021">
    <property type="protein sequence ID" value="KIC93287.1"/>
    <property type="molecule type" value="Genomic_DNA"/>
</dbReference>
<reference evidence="1 2" key="1">
    <citation type="submission" date="2014-11" db="EMBL/GenBank/DDBJ databases">
        <title>Genome sequence of Flavihumibacter solisilvae 3-3.</title>
        <authorList>
            <person name="Zhou G."/>
            <person name="Li M."/>
            <person name="Wang G."/>
        </authorList>
    </citation>
    <scope>NUCLEOTIDE SEQUENCE [LARGE SCALE GENOMIC DNA]</scope>
    <source>
        <strain evidence="1 2">3-3</strain>
    </source>
</reference>
<accession>A0A0C1KZX9</accession>
<organism evidence="1 2">
    <name type="scientific">Flavihumibacter solisilvae</name>
    <dbReference type="NCBI Taxonomy" id="1349421"/>
    <lineage>
        <taxon>Bacteria</taxon>
        <taxon>Pseudomonadati</taxon>
        <taxon>Bacteroidota</taxon>
        <taxon>Chitinophagia</taxon>
        <taxon>Chitinophagales</taxon>
        <taxon>Chitinophagaceae</taxon>
        <taxon>Flavihumibacter</taxon>
    </lineage>
</organism>
<dbReference type="Pfam" id="PF09411">
    <property type="entry name" value="PagL"/>
    <property type="match status" value="1"/>
</dbReference>
<evidence type="ECO:0000313" key="1">
    <source>
        <dbReference type="EMBL" id="KIC93287.1"/>
    </source>
</evidence>
<dbReference type="Gene3D" id="2.40.160.20">
    <property type="match status" value="1"/>
</dbReference>
<evidence type="ECO:0008006" key="3">
    <source>
        <dbReference type="Google" id="ProtNLM"/>
    </source>
</evidence>
<dbReference type="Proteomes" id="UP000031408">
    <property type="component" value="Unassembled WGS sequence"/>
</dbReference>
<proteinExistence type="predicted"/>
<dbReference type="InterPro" id="IPR018550">
    <property type="entry name" value="Lipid-A_deacylase-rel"/>
</dbReference>
<dbReference type="InterPro" id="IPR011250">
    <property type="entry name" value="OMP/PagP_B-barrel"/>
</dbReference>
<protein>
    <recommendedName>
        <fullName evidence="3">Lipid A 3-O-deacylase</fullName>
    </recommendedName>
</protein>